<keyword evidence="4" id="KW-1185">Reference proteome</keyword>
<feature type="compositionally biased region" description="Basic and acidic residues" evidence="1">
    <location>
        <begin position="288"/>
        <end position="299"/>
    </location>
</feature>
<name>A0A918VRX9_9GAMM</name>
<dbReference type="RefSeq" id="WP_189402599.1">
    <property type="nucleotide sequence ID" value="NZ_BMXA01000007.1"/>
</dbReference>
<reference evidence="3" key="1">
    <citation type="journal article" date="2014" name="Int. J. Syst. Evol. Microbiol.">
        <title>Complete genome sequence of Corynebacterium casei LMG S-19264T (=DSM 44701T), isolated from a smear-ripened cheese.</title>
        <authorList>
            <consortium name="US DOE Joint Genome Institute (JGI-PGF)"/>
            <person name="Walter F."/>
            <person name="Albersmeier A."/>
            <person name="Kalinowski J."/>
            <person name="Ruckert C."/>
        </authorList>
    </citation>
    <scope>NUCLEOTIDE SEQUENCE</scope>
    <source>
        <strain evidence="3">KCTC 12711</strain>
    </source>
</reference>
<gene>
    <name evidence="3" type="ORF">GCM10008090_30740</name>
</gene>
<sequence>MIDSPSHMIRQLFGFDHGTVTNANQVHPIREQYPELVGENGISNAAKQNWQRTDWIPIGIIVLFLVSMIVFFGYYKPAARLAKTNADIARISAAFDQRVNQINSMANQLDQFVIDNALPRELQSAVSISRNAVNALAQAKPNEQTIAQRFEAEAKFKQLSEQIIQNRDLAVYGELSELPDDFTDKDVINRGVKTLELVEQWGDRLSSTEREAADLLDIFNNKLMPKRKMELRNSILTEWQDAHNSLLQNWKQLKDLEISLAARAEAIKAANVRQEEIKQAALERQREYERAQAEREALRPKPVKQIRRQQPVNQPKPKQQRKPKKQLSELERRKRAASKLID</sequence>
<keyword evidence="2" id="KW-0472">Membrane</keyword>
<keyword evidence="2" id="KW-1133">Transmembrane helix</keyword>
<feature type="compositionally biased region" description="Low complexity" evidence="1">
    <location>
        <begin position="308"/>
        <end position="317"/>
    </location>
</feature>
<evidence type="ECO:0000256" key="1">
    <source>
        <dbReference type="SAM" id="MobiDB-lite"/>
    </source>
</evidence>
<dbReference type="EMBL" id="BMXA01000007">
    <property type="protein sequence ID" value="GHA18925.1"/>
    <property type="molecule type" value="Genomic_DNA"/>
</dbReference>
<evidence type="ECO:0000313" key="3">
    <source>
        <dbReference type="EMBL" id="GHA18925.1"/>
    </source>
</evidence>
<evidence type="ECO:0000256" key="2">
    <source>
        <dbReference type="SAM" id="Phobius"/>
    </source>
</evidence>
<feature type="compositionally biased region" description="Basic residues" evidence="1">
    <location>
        <begin position="333"/>
        <end position="342"/>
    </location>
</feature>
<reference evidence="3" key="2">
    <citation type="submission" date="2020-09" db="EMBL/GenBank/DDBJ databases">
        <authorList>
            <person name="Sun Q."/>
            <person name="Kim S."/>
        </authorList>
    </citation>
    <scope>NUCLEOTIDE SEQUENCE</scope>
    <source>
        <strain evidence="3">KCTC 12711</strain>
    </source>
</reference>
<comment type="caution">
    <text evidence="3">The sequence shown here is derived from an EMBL/GenBank/DDBJ whole genome shotgun (WGS) entry which is preliminary data.</text>
</comment>
<proteinExistence type="predicted"/>
<organism evidence="3 4">
    <name type="scientific">Arenicella chitinivorans</name>
    <dbReference type="NCBI Taxonomy" id="1329800"/>
    <lineage>
        <taxon>Bacteria</taxon>
        <taxon>Pseudomonadati</taxon>
        <taxon>Pseudomonadota</taxon>
        <taxon>Gammaproteobacteria</taxon>
        <taxon>Arenicellales</taxon>
        <taxon>Arenicellaceae</taxon>
        <taxon>Arenicella</taxon>
    </lineage>
</organism>
<accession>A0A918VRX9</accession>
<dbReference type="Proteomes" id="UP000614811">
    <property type="component" value="Unassembled WGS sequence"/>
</dbReference>
<keyword evidence="2" id="KW-0812">Transmembrane</keyword>
<feature type="transmembrane region" description="Helical" evidence="2">
    <location>
        <begin position="55"/>
        <end position="75"/>
    </location>
</feature>
<evidence type="ECO:0000313" key="4">
    <source>
        <dbReference type="Proteomes" id="UP000614811"/>
    </source>
</evidence>
<dbReference type="AlphaFoldDB" id="A0A918VRX9"/>
<protein>
    <submittedName>
        <fullName evidence="3">Uncharacterized protein</fullName>
    </submittedName>
</protein>
<feature type="region of interest" description="Disordered" evidence="1">
    <location>
        <begin position="288"/>
        <end position="342"/>
    </location>
</feature>